<name>A0A6N8FJD2_9BACI</name>
<comment type="similarity">
    <text evidence="8">Belongs to the P-Pant transferase superfamily. AcpS family.</text>
</comment>
<dbReference type="GO" id="GO:0008897">
    <property type="term" value="F:holo-[acyl-carrier-protein] synthase activity"/>
    <property type="evidence" value="ECO:0007669"/>
    <property type="project" value="UniProtKB-UniRule"/>
</dbReference>
<feature type="binding site" evidence="8">
    <location>
        <position position="59"/>
    </location>
    <ligand>
        <name>Mg(2+)</name>
        <dbReference type="ChEBI" id="CHEBI:18420"/>
    </ligand>
</feature>
<evidence type="ECO:0000256" key="2">
    <source>
        <dbReference type="ARBA" id="ARBA00022679"/>
    </source>
</evidence>
<dbReference type="Pfam" id="PF01648">
    <property type="entry name" value="ACPS"/>
    <property type="match status" value="1"/>
</dbReference>
<dbReference type="InterPro" id="IPR037143">
    <property type="entry name" value="4-PPantetheinyl_Trfase_dom_sf"/>
</dbReference>
<keyword evidence="5 8" id="KW-0460">Magnesium</keyword>
<protein>
    <recommendedName>
        <fullName evidence="8">Holo-[acyl-carrier-protein] synthase</fullName>
        <shortName evidence="8">Holo-ACP synthase</shortName>
        <ecNumber evidence="8">2.7.8.7</ecNumber>
    </recommendedName>
    <alternativeName>
        <fullName evidence="8">4'-phosphopantetheinyl transferase AcpS</fullName>
    </alternativeName>
</protein>
<keyword evidence="2 8" id="KW-0808">Transferase</keyword>
<dbReference type="EMBL" id="WOCA01000014">
    <property type="protein sequence ID" value="MUK89720.1"/>
    <property type="molecule type" value="Genomic_DNA"/>
</dbReference>
<comment type="subcellular location">
    <subcellularLocation>
        <location evidence="8">Cytoplasm</location>
    </subcellularLocation>
</comment>
<accession>A0A6N8FJD2</accession>
<keyword evidence="7 8" id="KW-0275">Fatty acid biosynthesis</keyword>
<dbReference type="RefSeq" id="WP_155669839.1">
    <property type="nucleotide sequence ID" value="NZ_WOCA01000014.1"/>
</dbReference>
<gene>
    <name evidence="8" type="primary">acpS</name>
    <name evidence="10" type="ORF">GMD78_15225</name>
</gene>
<keyword evidence="4 8" id="KW-0276">Fatty acid metabolism</keyword>
<evidence type="ECO:0000259" key="9">
    <source>
        <dbReference type="Pfam" id="PF01648"/>
    </source>
</evidence>
<sequence length="118" mass="13197">MIKGIGIDIIELIRIKESIQKNNRFADRILTNREKEYFMTLNSESRKVEFLAGRFAGKEAFAKATGTGIGRLSFADIEILPNEQGAPTITVSGYDAEQIFISISHSKEYVVAQVIIED</sequence>
<feature type="domain" description="4'-phosphopantetheinyl transferase" evidence="9">
    <location>
        <begin position="4"/>
        <end position="113"/>
    </location>
</feature>
<dbReference type="AlphaFoldDB" id="A0A6N8FJD2"/>
<reference evidence="10 11" key="1">
    <citation type="submission" date="2019-11" db="EMBL/GenBank/DDBJ databases">
        <authorList>
            <person name="Li X."/>
        </authorList>
    </citation>
    <scope>NUCLEOTIDE SEQUENCE [LARGE SCALE GENOMIC DNA]</scope>
    <source>
        <strain evidence="10 11">L9</strain>
    </source>
</reference>
<feature type="binding site" evidence="8">
    <location>
        <position position="8"/>
    </location>
    <ligand>
        <name>Mg(2+)</name>
        <dbReference type="ChEBI" id="CHEBI:18420"/>
    </ligand>
</feature>
<evidence type="ECO:0000256" key="5">
    <source>
        <dbReference type="ARBA" id="ARBA00022842"/>
    </source>
</evidence>
<keyword evidence="1 8" id="KW-0444">Lipid biosynthesis</keyword>
<comment type="cofactor">
    <cofactor evidence="8">
        <name>Mg(2+)</name>
        <dbReference type="ChEBI" id="CHEBI:18420"/>
    </cofactor>
</comment>
<keyword evidence="6 8" id="KW-0443">Lipid metabolism</keyword>
<dbReference type="GO" id="GO:0005737">
    <property type="term" value="C:cytoplasm"/>
    <property type="evidence" value="ECO:0007669"/>
    <property type="project" value="UniProtKB-SubCell"/>
</dbReference>
<dbReference type="Proteomes" id="UP000469125">
    <property type="component" value="Unassembled WGS sequence"/>
</dbReference>
<evidence type="ECO:0000256" key="1">
    <source>
        <dbReference type="ARBA" id="ARBA00022516"/>
    </source>
</evidence>
<dbReference type="NCBIfam" id="TIGR00516">
    <property type="entry name" value="acpS"/>
    <property type="match status" value="1"/>
</dbReference>
<comment type="catalytic activity">
    <reaction evidence="8">
        <text>apo-[ACP] + CoA = holo-[ACP] + adenosine 3',5'-bisphosphate + H(+)</text>
        <dbReference type="Rhea" id="RHEA:12068"/>
        <dbReference type="Rhea" id="RHEA-COMP:9685"/>
        <dbReference type="Rhea" id="RHEA-COMP:9690"/>
        <dbReference type="ChEBI" id="CHEBI:15378"/>
        <dbReference type="ChEBI" id="CHEBI:29999"/>
        <dbReference type="ChEBI" id="CHEBI:57287"/>
        <dbReference type="ChEBI" id="CHEBI:58343"/>
        <dbReference type="ChEBI" id="CHEBI:64479"/>
        <dbReference type="EC" id="2.7.8.7"/>
    </reaction>
</comment>
<comment type="function">
    <text evidence="8">Transfers the 4'-phosphopantetheine moiety from coenzyme A to a Ser of acyl-carrier-protein.</text>
</comment>
<dbReference type="SUPFAM" id="SSF56214">
    <property type="entry name" value="4'-phosphopantetheinyl transferase"/>
    <property type="match status" value="1"/>
</dbReference>
<proteinExistence type="inferred from homology"/>
<dbReference type="GO" id="GO:0000287">
    <property type="term" value="F:magnesium ion binding"/>
    <property type="evidence" value="ECO:0007669"/>
    <property type="project" value="UniProtKB-UniRule"/>
</dbReference>
<dbReference type="InterPro" id="IPR004568">
    <property type="entry name" value="Ppantetheine-prot_Trfase_dom"/>
</dbReference>
<keyword evidence="11" id="KW-1185">Reference proteome</keyword>
<evidence type="ECO:0000313" key="10">
    <source>
        <dbReference type="EMBL" id="MUK89720.1"/>
    </source>
</evidence>
<evidence type="ECO:0000256" key="4">
    <source>
        <dbReference type="ARBA" id="ARBA00022832"/>
    </source>
</evidence>
<comment type="caution">
    <text evidence="10">The sequence shown here is derived from an EMBL/GenBank/DDBJ whole genome shotgun (WGS) entry which is preliminary data.</text>
</comment>
<dbReference type="NCBIfam" id="TIGR00556">
    <property type="entry name" value="pantethn_trn"/>
    <property type="match status" value="1"/>
</dbReference>
<evidence type="ECO:0000256" key="3">
    <source>
        <dbReference type="ARBA" id="ARBA00022723"/>
    </source>
</evidence>
<keyword evidence="3 8" id="KW-0479">Metal-binding</keyword>
<evidence type="ECO:0000313" key="11">
    <source>
        <dbReference type="Proteomes" id="UP000469125"/>
    </source>
</evidence>
<keyword evidence="8" id="KW-0963">Cytoplasm</keyword>
<dbReference type="Gene3D" id="3.90.470.20">
    <property type="entry name" value="4'-phosphopantetheinyl transferase domain"/>
    <property type="match status" value="1"/>
</dbReference>
<dbReference type="EC" id="2.7.8.7" evidence="8"/>
<evidence type="ECO:0000256" key="6">
    <source>
        <dbReference type="ARBA" id="ARBA00023098"/>
    </source>
</evidence>
<evidence type="ECO:0000256" key="7">
    <source>
        <dbReference type="ARBA" id="ARBA00023160"/>
    </source>
</evidence>
<dbReference type="InterPro" id="IPR002582">
    <property type="entry name" value="ACPS"/>
</dbReference>
<dbReference type="HAMAP" id="MF_00101">
    <property type="entry name" value="AcpS"/>
    <property type="match status" value="1"/>
</dbReference>
<evidence type="ECO:0000256" key="8">
    <source>
        <dbReference type="HAMAP-Rule" id="MF_00101"/>
    </source>
</evidence>
<organism evidence="10 11">
    <name type="scientific">Ornithinibacillus caprae</name>
    <dbReference type="NCBI Taxonomy" id="2678566"/>
    <lineage>
        <taxon>Bacteria</taxon>
        <taxon>Bacillati</taxon>
        <taxon>Bacillota</taxon>
        <taxon>Bacilli</taxon>
        <taxon>Bacillales</taxon>
        <taxon>Bacillaceae</taxon>
        <taxon>Ornithinibacillus</taxon>
    </lineage>
</organism>
<dbReference type="InterPro" id="IPR008278">
    <property type="entry name" value="4-PPantetheinyl_Trfase_dom"/>
</dbReference>
<dbReference type="GO" id="GO:0006633">
    <property type="term" value="P:fatty acid biosynthetic process"/>
    <property type="evidence" value="ECO:0007669"/>
    <property type="project" value="UniProtKB-UniRule"/>
</dbReference>